<dbReference type="EMBL" id="WBMS02000015">
    <property type="protein sequence ID" value="MWA02770.1"/>
    <property type="molecule type" value="Genomic_DNA"/>
</dbReference>
<dbReference type="Pfam" id="PF13814">
    <property type="entry name" value="Replic_Relax"/>
    <property type="match status" value="1"/>
</dbReference>
<dbReference type="AlphaFoldDB" id="A0A6I4MCV3"/>
<dbReference type="Proteomes" id="UP000462055">
    <property type="component" value="Unassembled WGS sequence"/>
</dbReference>
<reference evidence="1" key="1">
    <citation type="submission" date="2019-12" db="EMBL/GenBank/DDBJ databases">
        <title>Actinomadura physcomitrii sp. nov., a novel actinomycete isolated from moss [Physcomitrium sphaericum (Ludw) Fuernr].</title>
        <authorList>
            <person name="Zhuang X."/>
        </authorList>
    </citation>
    <scope>NUCLEOTIDE SEQUENCE [LARGE SCALE GENOMIC DNA]</scope>
    <source>
        <strain evidence="1">LD22</strain>
    </source>
</reference>
<organism evidence="1 2">
    <name type="scientific">Actinomadura physcomitrii</name>
    <dbReference type="NCBI Taxonomy" id="2650748"/>
    <lineage>
        <taxon>Bacteria</taxon>
        <taxon>Bacillati</taxon>
        <taxon>Actinomycetota</taxon>
        <taxon>Actinomycetes</taxon>
        <taxon>Streptosporangiales</taxon>
        <taxon>Thermomonosporaceae</taxon>
        <taxon>Actinomadura</taxon>
    </lineage>
</organism>
<proteinExistence type="predicted"/>
<sequence length="306" mass="33996">MTRRRTTDTRLRGSQIRAPRLSADVIADLVYRLTARDRDLLALVWEHRVLTTGQLTRLFFPTPERARQRLNHLHRHHALLRFRPWTPVGSKPWHWILGPAGAHVLAVEQGRSITEFGYRQDTATAIAVSPRLAHQVGVNEFFVALHVCARRQGGAVEQWWSESRCAALWGDLAHPDAFGRWTTLRTDGSSSTLDFFLEHDTGTEPLARVIAKLGGYADLAEATGTTTPVLFWLPSAKREANLRRLLGTPEIPVATAVHTPATSPDGPAGPVWQSAGATGPRHRLSDLAHVWATVPRHDHHRDSAGS</sequence>
<accession>A0A6I4MCV3</accession>
<protein>
    <recommendedName>
        <fullName evidence="3">Replication-relaxation</fullName>
    </recommendedName>
</protein>
<evidence type="ECO:0000313" key="1">
    <source>
        <dbReference type="EMBL" id="MWA02770.1"/>
    </source>
</evidence>
<keyword evidence="2" id="KW-1185">Reference proteome</keyword>
<evidence type="ECO:0008006" key="3">
    <source>
        <dbReference type="Google" id="ProtNLM"/>
    </source>
</evidence>
<gene>
    <name evidence="1" type="ORF">F8568_020800</name>
</gene>
<comment type="caution">
    <text evidence="1">The sequence shown here is derived from an EMBL/GenBank/DDBJ whole genome shotgun (WGS) entry which is preliminary data.</text>
</comment>
<name>A0A6I4MCV3_9ACTN</name>
<dbReference type="RefSeq" id="WP_151595277.1">
    <property type="nucleotide sequence ID" value="NZ_WBMS02000015.1"/>
</dbReference>
<dbReference type="InterPro" id="IPR025855">
    <property type="entry name" value="Replic_Relax"/>
</dbReference>
<evidence type="ECO:0000313" key="2">
    <source>
        <dbReference type="Proteomes" id="UP000462055"/>
    </source>
</evidence>